<feature type="chain" id="PRO_5025553063" description="Secreted protein" evidence="2">
    <location>
        <begin position="16"/>
        <end position="97"/>
    </location>
</feature>
<evidence type="ECO:0000256" key="2">
    <source>
        <dbReference type="SAM" id="SignalP"/>
    </source>
</evidence>
<keyword evidence="4" id="KW-1185">Reference proteome</keyword>
<proteinExistence type="predicted"/>
<feature type="compositionally biased region" description="Basic and acidic residues" evidence="1">
    <location>
        <begin position="65"/>
        <end position="74"/>
    </location>
</feature>
<gene>
    <name evidence="3" type="ORF">BU26DRAFT_161484</name>
</gene>
<dbReference type="Proteomes" id="UP000800094">
    <property type="component" value="Unassembled WGS sequence"/>
</dbReference>
<feature type="region of interest" description="Disordered" evidence="1">
    <location>
        <begin position="65"/>
        <end position="84"/>
    </location>
</feature>
<sequence length="97" mass="10584">MTGSLLLPALRLAQAFPVLFVPLPKGRQSRFAKAELPPGPSGSVHMSLVHGRHGHLALCPHAGDFRETSDREARPPTPRSTKYPVAIASANMRCRHR</sequence>
<evidence type="ECO:0008006" key="5">
    <source>
        <dbReference type="Google" id="ProtNLM"/>
    </source>
</evidence>
<protein>
    <recommendedName>
        <fullName evidence="5">Secreted protein</fullName>
    </recommendedName>
</protein>
<dbReference type="GeneID" id="54573468"/>
<accession>A0A6A6HW81</accession>
<keyword evidence="2" id="KW-0732">Signal</keyword>
<evidence type="ECO:0000256" key="1">
    <source>
        <dbReference type="SAM" id="MobiDB-lite"/>
    </source>
</evidence>
<dbReference type="EMBL" id="ML987208">
    <property type="protein sequence ID" value="KAF2242464.1"/>
    <property type="molecule type" value="Genomic_DNA"/>
</dbReference>
<dbReference type="AlphaFoldDB" id="A0A6A6HW81"/>
<evidence type="ECO:0000313" key="3">
    <source>
        <dbReference type="EMBL" id="KAF2242464.1"/>
    </source>
</evidence>
<evidence type="ECO:0000313" key="4">
    <source>
        <dbReference type="Proteomes" id="UP000800094"/>
    </source>
</evidence>
<reference evidence="3" key="1">
    <citation type="journal article" date="2020" name="Stud. Mycol.">
        <title>101 Dothideomycetes genomes: a test case for predicting lifestyles and emergence of pathogens.</title>
        <authorList>
            <person name="Haridas S."/>
            <person name="Albert R."/>
            <person name="Binder M."/>
            <person name="Bloem J."/>
            <person name="Labutti K."/>
            <person name="Salamov A."/>
            <person name="Andreopoulos B."/>
            <person name="Baker S."/>
            <person name="Barry K."/>
            <person name="Bills G."/>
            <person name="Bluhm B."/>
            <person name="Cannon C."/>
            <person name="Castanera R."/>
            <person name="Culley D."/>
            <person name="Daum C."/>
            <person name="Ezra D."/>
            <person name="Gonzalez J."/>
            <person name="Henrissat B."/>
            <person name="Kuo A."/>
            <person name="Liang C."/>
            <person name="Lipzen A."/>
            <person name="Lutzoni F."/>
            <person name="Magnuson J."/>
            <person name="Mondo S."/>
            <person name="Nolan M."/>
            <person name="Ohm R."/>
            <person name="Pangilinan J."/>
            <person name="Park H.-J."/>
            <person name="Ramirez L."/>
            <person name="Alfaro M."/>
            <person name="Sun H."/>
            <person name="Tritt A."/>
            <person name="Yoshinaga Y."/>
            <person name="Zwiers L.-H."/>
            <person name="Turgeon B."/>
            <person name="Goodwin S."/>
            <person name="Spatafora J."/>
            <person name="Crous P."/>
            <person name="Grigoriev I."/>
        </authorList>
    </citation>
    <scope>NUCLEOTIDE SEQUENCE</scope>
    <source>
        <strain evidence="3">CBS 122368</strain>
    </source>
</reference>
<dbReference type="RefSeq" id="XP_033677468.1">
    <property type="nucleotide sequence ID" value="XM_033820138.1"/>
</dbReference>
<organism evidence="3 4">
    <name type="scientific">Trematosphaeria pertusa</name>
    <dbReference type="NCBI Taxonomy" id="390896"/>
    <lineage>
        <taxon>Eukaryota</taxon>
        <taxon>Fungi</taxon>
        <taxon>Dikarya</taxon>
        <taxon>Ascomycota</taxon>
        <taxon>Pezizomycotina</taxon>
        <taxon>Dothideomycetes</taxon>
        <taxon>Pleosporomycetidae</taxon>
        <taxon>Pleosporales</taxon>
        <taxon>Massarineae</taxon>
        <taxon>Trematosphaeriaceae</taxon>
        <taxon>Trematosphaeria</taxon>
    </lineage>
</organism>
<name>A0A6A6HW81_9PLEO</name>
<feature type="signal peptide" evidence="2">
    <location>
        <begin position="1"/>
        <end position="15"/>
    </location>
</feature>